<feature type="repeat" description="Pumilio" evidence="2">
    <location>
        <begin position="141"/>
        <end position="176"/>
    </location>
</feature>
<sequence>MSYIDHAARLPTYPYSPPLPGAAYFEPLLHCLPSHTEIRSHALGAPRSALLEEFRATPWQQWAVADLQGHLAEFSTDQQGSRFIQERLASSDATAADERQLIFRELIGGIRAMMEDVFGNYVVQKLIEFGTLEQRTAVIDALQDNIAELSQHMYGCRVVQKALEYIDEERTVAFASELKESVGKCLKDQSANHVLQKLLESIGPCAGIDFIAREFRGNVPRLAVNCYSCRVLQRVLENCTEEQTRPLLEEVHENLTDLMQDQFGNYVISWMLQSARKRDSERVIESIKGHFVALSKHKFASNVLEVVVAVARAITPSLPPDAAKGAYFQDFLAEVLEGAPAAADPNGNDTTTTVGAVQMMNHSYANYVLQGMIKLAGNEDKKKIADAIRPELARLRRQPSGHAKHLIAIEKIMDGLGA</sequence>
<dbReference type="InParanoid" id="A0A066VCW8"/>
<evidence type="ECO:0000256" key="2">
    <source>
        <dbReference type="PROSITE-ProRule" id="PRU00317"/>
    </source>
</evidence>
<evidence type="ECO:0000256" key="1">
    <source>
        <dbReference type="ARBA" id="ARBA00022737"/>
    </source>
</evidence>
<dbReference type="InterPro" id="IPR033133">
    <property type="entry name" value="PUM-HD"/>
</dbReference>
<comment type="caution">
    <text evidence="4">The sequence shown here is derived from an EMBL/GenBank/DDBJ whole genome shotgun (WGS) entry which is preliminary data.</text>
</comment>
<organism evidence="4 5">
    <name type="scientific">Tilletiaria anomala (strain ATCC 24038 / CBS 436.72 / UBC 951)</name>
    <dbReference type="NCBI Taxonomy" id="1037660"/>
    <lineage>
        <taxon>Eukaryota</taxon>
        <taxon>Fungi</taxon>
        <taxon>Dikarya</taxon>
        <taxon>Basidiomycota</taxon>
        <taxon>Ustilaginomycotina</taxon>
        <taxon>Exobasidiomycetes</taxon>
        <taxon>Georgefischeriales</taxon>
        <taxon>Tilletiariaceae</taxon>
        <taxon>Tilletiaria</taxon>
    </lineage>
</organism>
<dbReference type="RefSeq" id="XP_013240620.1">
    <property type="nucleotide sequence ID" value="XM_013385166.1"/>
</dbReference>
<dbReference type="GO" id="GO:0003730">
    <property type="term" value="F:mRNA 3'-UTR binding"/>
    <property type="evidence" value="ECO:0007669"/>
    <property type="project" value="TreeGrafter"/>
</dbReference>
<dbReference type="SMART" id="SM00025">
    <property type="entry name" value="Pumilio"/>
    <property type="match status" value="8"/>
</dbReference>
<feature type="repeat" description="Pumilio" evidence="2">
    <location>
        <begin position="214"/>
        <end position="249"/>
    </location>
</feature>
<proteinExistence type="predicted"/>
<dbReference type="InterPro" id="IPR011989">
    <property type="entry name" value="ARM-like"/>
</dbReference>
<dbReference type="AlphaFoldDB" id="A0A066VCW8"/>
<dbReference type="InterPro" id="IPR033712">
    <property type="entry name" value="Pumilio_RNA-bd"/>
</dbReference>
<evidence type="ECO:0000313" key="5">
    <source>
        <dbReference type="Proteomes" id="UP000027361"/>
    </source>
</evidence>
<dbReference type="InterPro" id="IPR016024">
    <property type="entry name" value="ARM-type_fold"/>
</dbReference>
<dbReference type="Proteomes" id="UP000027361">
    <property type="component" value="Unassembled WGS sequence"/>
</dbReference>
<dbReference type="OMA" id="CKILMNN"/>
<dbReference type="SUPFAM" id="SSF48371">
    <property type="entry name" value="ARM repeat"/>
    <property type="match status" value="1"/>
</dbReference>
<dbReference type="PANTHER" id="PTHR12537:SF12">
    <property type="entry name" value="MATERNAL PROTEIN PUMILIO"/>
    <property type="match status" value="1"/>
</dbReference>
<evidence type="ECO:0000259" key="3">
    <source>
        <dbReference type="PROSITE" id="PS50303"/>
    </source>
</evidence>
<dbReference type="OrthoDB" id="668540at2759"/>
<dbReference type="EMBL" id="JMSN01000123">
    <property type="protein sequence ID" value="KDN38148.1"/>
    <property type="molecule type" value="Genomic_DNA"/>
</dbReference>
<name>A0A066VCW8_TILAU</name>
<dbReference type="PANTHER" id="PTHR12537">
    <property type="entry name" value="RNA BINDING PROTEIN PUMILIO-RELATED"/>
    <property type="match status" value="1"/>
</dbReference>
<dbReference type="GeneID" id="25262678"/>
<feature type="repeat" description="Pumilio" evidence="2">
    <location>
        <begin position="105"/>
        <end position="140"/>
    </location>
</feature>
<dbReference type="GO" id="GO:0005737">
    <property type="term" value="C:cytoplasm"/>
    <property type="evidence" value="ECO:0007669"/>
    <property type="project" value="TreeGrafter"/>
</dbReference>
<protein>
    <submittedName>
        <fullName evidence="4">ARM repeat-containing protein</fullName>
    </submittedName>
</protein>
<feature type="repeat" description="Pumilio" evidence="2">
    <location>
        <begin position="250"/>
        <end position="285"/>
    </location>
</feature>
<dbReference type="PROSITE" id="PS50302">
    <property type="entry name" value="PUM"/>
    <property type="match status" value="5"/>
</dbReference>
<dbReference type="STRING" id="1037660.A0A066VCW8"/>
<gene>
    <name evidence="4" type="ORF">K437DRAFT_228770</name>
</gene>
<dbReference type="PROSITE" id="PS50303">
    <property type="entry name" value="PUM_HD"/>
    <property type="match status" value="1"/>
</dbReference>
<keyword evidence="5" id="KW-1185">Reference proteome</keyword>
<feature type="domain" description="PUM-HD" evidence="3">
    <location>
        <begin position="46"/>
        <end position="413"/>
    </location>
</feature>
<feature type="repeat" description="Pumilio" evidence="2">
    <location>
        <begin position="66"/>
        <end position="104"/>
    </location>
</feature>
<dbReference type="InterPro" id="IPR001313">
    <property type="entry name" value="Pumilio_RNA-bd_rpt"/>
</dbReference>
<dbReference type="HOGENOM" id="CLU_004017_8_1_1"/>
<dbReference type="Pfam" id="PF00806">
    <property type="entry name" value="PUF"/>
    <property type="match status" value="8"/>
</dbReference>
<dbReference type="Gene3D" id="1.25.10.10">
    <property type="entry name" value="Leucine-rich Repeat Variant"/>
    <property type="match status" value="1"/>
</dbReference>
<accession>A0A066VCW8</accession>
<reference evidence="4 5" key="1">
    <citation type="submission" date="2014-05" db="EMBL/GenBank/DDBJ databases">
        <title>Draft genome sequence of a rare smut relative, Tilletiaria anomala UBC 951.</title>
        <authorList>
            <consortium name="DOE Joint Genome Institute"/>
            <person name="Toome M."/>
            <person name="Kuo A."/>
            <person name="Henrissat B."/>
            <person name="Lipzen A."/>
            <person name="Tritt A."/>
            <person name="Yoshinaga Y."/>
            <person name="Zane M."/>
            <person name="Barry K."/>
            <person name="Grigoriev I.V."/>
            <person name="Spatafora J.W."/>
            <person name="Aimea M.C."/>
        </authorList>
    </citation>
    <scope>NUCLEOTIDE SEQUENCE [LARGE SCALE GENOMIC DNA]</scope>
    <source>
        <strain evidence="4 5">UBC 951</strain>
    </source>
</reference>
<dbReference type="GO" id="GO:0000288">
    <property type="term" value="P:nuclear-transcribed mRNA catabolic process, deadenylation-dependent decay"/>
    <property type="evidence" value="ECO:0007669"/>
    <property type="project" value="TreeGrafter"/>
</dbReference>
<evidence type="ECO:0000313" key="4">
    <source>
        <dbReference type="EMBL" id="KDN38148.1"/>
    </source>
</evidence>
<dbReference type="CDD" id="cd07920">
    <property type="entry name" value="Pumilio"/>
    <property type="match status" value="1"/>
</dbReference>
<keyword evidence="1" id="KW-0677">Repeat</keyword>